<feature type="transmembrane region" description="Helical" evidence="1">
    <location>
        <begin position="383"/>
        <end position="407"/>
    </location>
</feature>
<comment type="caution">
    <text evidence="3">The sequence shown here is derived from an EMBL/GenBank/DDBJ whole genome shotgun (WGS) entry which is preliminary data.</text>
</comment>
<accession>A0A8J2NI47</accession>
<evidence type="ECO:0000313" key="4">
    <source>
        <dbReference type="Proteomes" id="UP000708208"/>
    </source>
</evidence>
<evidence type="ECO:0000256" key="2">
    <source>
        <dbReference type="SAM" id="SignalP"/>
    </source>
</evidence>
<reference evidence="3" key="1">
    <citation type="submission" date="2021-06" db="EMBL/GenBank/DDBJ databases">
        <authorList>
            <person name="Hodson N. C."/>
            <person name="Mongue J. A."/>
            <person name="Jaron S. K."/>
        </authorList>
    </citation>
    <scope>NUCLEOTIDE SEQUENCE</scope>
</reference>
<keyword evidence="1" id="KW-1133">Transmembrane helix</keyword>
<dbReference type="Proteomes" id="UP000708208">
    <property type="component" value="Unassembled WGS sequence"/>
</dbReference>
<dbReference type="AlphaFoldDB" id="A0A8J2NI47"/>
<feature type="chain" id="PRO_5035227503" evidence="2">
    <location>
        <begin position="23"/>
        <end position="448"/>
    </location>
</feature>
<keyword evidence="1" id="KW-0472">Membrane</keyword>
<gene>
    <name evidence="3" type="ORF">AFUS01_LOCUS41</name>
</gene>
<evidence type="ECO:0000313" key="3">
    <source>
        <dbReference type="EMBL" id="CAG7629284.1"/>
    </source>
</evidence>
<dbReference type="EMBL" id="CAJVCH010000001">
    <property type="protein sequence ID" value="CAG7629284.1"/>
    <property type="molecule type" value="Genomic_DNA"/>
</dbReference>
<evidence type="ECO:0000256" key="1">
    <source>
        <dbReference type="SAM" id="Phobius"/>
    </source>
</evidence>
<organism evidence="3 4">
    <name type="scientific">Allacma fusca</name>
    <dbReference type="NCBI Taxonomy" id="39272"/>
    <lineage>
        <taxon>Eukaryota</taxon>
        <taxon>Metazoa</taxon>
        <taxon>Ecdysozoa</taxon>
        <taxon>Arthropoda</taxon>
        <taxon>Hexapoda</taxon>
        <taxon>Collembola</taxon>
        <taxon>Symphypleona</taxon>
        <taxon>Sminthuridae</taxon>
        <taxon>Allacma</taxon>
    </lineage>
</organism>
<protein>
    <submittedName>
        <fullName evidence="3">Uncharacterized protein</fullName>
    </submittedName>
</protein>
<sequence length="448" mass="49861">MVHVLALYSAILLAFCAFQVQSDPNVEIQRKLVVVGDEFPSMSIGFLNNRTEYEVRLNTTSHRCTNVYVCEIFVTLTEMFCKNITSGLDQPYLEINGVISGNRNISVKWCREYGIDEGFAQDEFLKMRTATLTPKGDWSKTNASVLLMASFYEQVILDTAVVPVGDTPVELMVDTDSKQFEIHLNASSRTCTENQNDCSISAHIEMTCPENAKSSAELQLDVISINNETVSKILCPLKCTDANGVIKNISTYLVNVRTLIITPSGNWKSAKASASVSVNIVPGGTARWCPEKSFDCKKSCSLPGGRTSVTEPAQDDVKTRYLLAGSRDSTLRCVPWSWICGKTGECESMCESAQKFCKSQPTKMRKDDQTNINVYISNVRSYLYYYSFFLIPTALILIMLFGVVCMLRQRSSAKAVSSNEIHGTGQRIQLLGKLPKNIPYQMVENETL</sequence>
<feature type="signal peptide" evidence="2">
    <location>
        <begin position="1"/>
        <end position="22"/>
    </location>
</feature>
<keyword evidence="2" id="KW-0732">Signal</keyword>
<keyword evidence="1" id="KW-0812">Transmembrane</keyword>
<proteinExistence type="predicted"/>
<name>A0A8J2NI47_9HEXA</name>
<keyword evidence="4" id="KW-1185">Reference proteome</keyword>